<evidence type="ECO:0000256" key="11">
    <source>
        <dbReference type="ARBA" id="ARBA00022989"/>
    </source>
</evidence>
<dbReference type="GO" id="GO:0000155">
    <property type="term" value="F:phosphorelay sensor kinase activity"/>
    <property type="evidence" value="ECO:0007669"/>
    <property type="project" value="InterPro"/>
</dbReference>
<evidence type="ECO:0000256" key="14">
    <source>
        <dbReference type="SAM" id="Phobius"/>
    </source>
</evidence>
<dbReference type="InterPro" id="IPR003660">
    <property type="entry name" value="HAMP_dom"/>
</dbReference>
<keyword evidence="6" id="KW-0808">Transferase</keyword>
<dbReference type="GO" id="GO:0005524">
    <property type="term" value="F:ATP binding"/>
    <property type="evidence" value="ECO:0007669"/>
    <property type="project" value="UniProtKB-KW"/>
</dbReference>
<keyword evidence="18" id="KW-1185">Reference proteome</keyword>
<evidence type="ECO:0000256" key="5">
    <source>
        <dbReference type="ARBA" id="ARBA00022553"/>
    </source>
</evidence>
<reference evidence="17 18" key="1">
    <citation type="submission" date="2019-10" db="EMBL/GenBank/DDBJ databases">
        <title>Gracilibacillus salitolerans sp. nov., a moderate halophile isolated from a saline soil in northwest China.</title>
        <authorList>
            <person name="Gan L."/>
        </authorList>
    </citation>
    <scope>NUCLEOTIDE SEQUENCE [LARGE SCALE GENOMIC DNA]</scope>
    <source>
        <strain evidence="17 18">TP2-8</strain>
    </source>
</reference>
<keyword evidence="12" id="KW-0902">Two-component regulatory system</keyword>
<dbReference type="Gene3D" id="3.30.565.10">
    <property type="entry name" value="Histidine kinase-like ATPase, C-terminal domain"/>
    <property type="match status" value="1"/>
</dbReference>
<dbReference type="CDD" id="cd06225">
    <property type="entry name" value="HAMP"/>
    <property type="match status" value="1"/>
</dbReference>
<dbReference type="InterPro" id="IPR036097">
    <property type="entry name" value="HisK_dim/P_sf"/>
</dbReference>
<dbReference type="EMBL" id="WJEE01000009">
    <property type="protein sequence ID" value="MRI65895.1"/>
    <property type="molecule type" value="Genomic_DNA"/>
</dbReference>
<feature type="domain" description="HAMP" evidence="16">
    <location>
        <begin position="211"/>
        <end position="233"/>
    </location>
</feature>
<evidence type="ECO:0000256" key="12">
    <source>
        <dbReference type="ARBA" id="ARBA00023012"/>
    </source>
</evidence>
<evidence type="ECO:0000256" key="1">
    <source>
        <dbReference type="ARBA" id="ARBA00000085"/>
    </source>
</evidence>
<dbReference type="PROSITE" id="PS50109">
    <property type="entry name" value="HIS_KIN"/>
    <property type="match status" value="1"/>
</dbReference>
<evidence type="ECO:0000256" key="9">
    <source>
        <dbReference type="ARBA" id="ARBA00022777"/>
    </source>
</evidence>
<evidence type="ECO:0000313" key="17">
    <source>
        <dbReference type="EMBL" id="MRI65895.1"/>
    </source>
</evidence>
<comment type="caution">
    <text evidence="17">The sequence shown here is derived from an EMBL/GenBank/DDBJ whole genome shotgun (WGS) entry which is preliminary data.</text>
</comment>
<dbReference type="SMART" id="SM00388">
    <property type="entry name" value="HisKA"/>
    <property type="match status" value="1"/>
</dbReference>
<evidence type="ECO:0000256" key="3">
    <source>
        <dbReference type="ARBA" id="ARBA00012438"/>
    </source>
</evidence>
<dbReference type="SUPFAM" id="SSF55874">
    <property type="entry name" value="ATPase domain of HSP90 chaperone/DNA topoisomerase II/histidine kinase"/>
    <property type="match status" value="1"/>
</dbReference>
<dbReference type="SMART" id="SM00304">
    <property type="entry name" value="HAMP"/>
    <property type="match status" value="1"/>
</dbReference>
<dbReference type="Gene3D" id="1.10.287.130">
    <property type="match status" value="1"/>
</dbReference>
<dbReference type="InterPro" id="IPR003661">
    <property type="entry name" value="HisK_dim/P_dom"/>
</dbReference>
<dbReference type="Proteomes" id="UP000435187">
    <property type="component" value="Unassembled WGS sequence"/>
</dbReference>
<evidence type="ECO:0000256" key="8">
    <source>
        <dbReference type="ARBA" id="ARBA00022741"/>
    </source>
</evidence>
<evidence type="ECO:0000256" key="4">
    <source>
        <dbReference type="ARBA" id="ARBA00022475"/>
    </source>
</evidence>
<feature type="domain" description="Histidine kinase" evidence="15">
    <location>
        <begin position="248"/>
        <end position="443"/>
    </location>
</feature>
<dbReference type="EC" id="2.7.13.3" evidence="3"/>
<keyword evidence="7 14" id="KW-0812">Transmembrane</keyword>
<dbReference type="Gene3D" id="6.10.340.10">
    <property type="match status" value="1"/>
</dbReference>
<keyword evidence="8" id="KW-0547">Nucleotide-binding</keyword>
<evidence type="ECO:0000259" key="16">
    <source>
        <dbReference type="PROSITE" id="PS50885"/>
    </source>
</evidence>
<evidence type="ECO:0000256" key="2">
    <source>
        <dbReference type="ARBA" id="ARBA00004651"/>
    </source>
</evidence>
<dbReference type="InterPro" id="IPR005467">
    <property type="entry name" value="His_kinase_dom"/>
</dbReference>
<evidence type="ECO:0000313" key="18">
    <source>
        <dbReference type="Proteomes" id="UP000435187"/>
    </source>
</evidence>
<gene>
    <name evidence="17" type="ORF">GH885_05985</name>
</gene>
<comment type="subcellular location">
    <subcellularLocation>
        <location evidence="2">Cell membrane</location>
        <topology evidence="2">Multi-pass membrane protein</topology>
    </subcellularLocation>
</comment>
<feature type="transmembrane region" description="Helical" evidence="14">
    <location>
        <begin position="160"/>
        <end position="180"/>
    </location>
</feature>
<dbReference type="InterPro" id="IPR050398">
    <property type="entry name" value="HssS/ArlS-like"/>
</dbReference>
<keyword evidence="10" id="KW-0067">ATP-binding</keyword>
<dbReference type="CDD" id="cd00082">
    <property type="entry name" value="HisKA"/>
    <property type="match status" value="1"/>
</dbReference>
<dbReference type="InterPro" id="IPR003594">
    <property type="entry name" value="HATPase_dom"/>
</dbReference>
<dbReference type="AlphaFoldDB" id="A0A6N7QYE2"/>
<dbReference type="SMART" id="SM00387">
    <property type="entry name" value="HATPase_c"/>
    <property type="match status" value="1"/>
</dbReference>
<keyword evidence="11 14" id="KW-1133">Transmembrane helix</keyword>
<keyword evidence="9 17" id="KW-0418">Kinase</keyword>
<keyword evidence="13 14" id="KW-0472">Membrane</keyword>
<dbReference type="InterPro" id="IPR036890">
    <property type="entry name" value="HATPase_C_sf"/>
</dbReference>
<dbReference type="Pfam" id="PF02518">
    <property type="entry name" value="HATPase_c"/>
    <property type="match status" value="1"/>
</dbReference>
<keyword evidence="4" id="KW-1003">Cell membrane</keyword>
<keyword evidence="5" id="KW-0597">Phosphoprotein</keyword>
<evidence type="ECO:0000259" key="15">
    <source>
        <dbReference type="PROSITE" id="PS50109"/>
    </source>
</evidence>
<dbReference type="PANTHER" id="PTHR45528">
    <property type="entry name" value="SENSOR HISTIDINE KINASE CPXA"/>
    <property type="match status" value="1"/>
</dbReference>
<evidence type="ECO:0000256" key="10">
    <source>
        <dbReference type="ARBA" id="ARBA00022840"/>
    </source>
</evidence>
<organism evidence="17 18">
    <name type="scientific">Gracilibacillus thailandensis</name>
    <dbReference type="NCBI Taxonomy" id="563735"/>
    <lineage>
        <taxon>Bacteria</taxon>
        <taxon>Bacillati</taxon>
        <taxon>Bacillota</taxon>
        <taxon>Bacilli</taxon>
        <taxon>Bacillales</taxon>
        <taxon>Bacillaceae</taxon>
        <taxon>Gracilibacillus</taxon>
    </lineage>
</organism>
<accession>A0A6N7QYE2</accession>
<protein>
    <recommendedName>
        <fullName evidence="3">histidine kinase</fullName>
        <ecNumber evidence="3">2.7.13.3</ecNumber>
    </recommendedName>
</protein>
<sequence length="443" mass="52101">MKLSTKYILVILLSILIFPISFFGVNFLYYLLLNFLSTIYNEESISEQDLEQLWEEKIASLAYQETNYIINELEDFDIESDEIIYWIGDDGEIIFSTEHREASLSVTDTIEFVQNKQNEDYYSNFTYLEGEEKSGYIILQIPNQNIGTDREILDQKYSSFWYLFLFTIWSLFVYITWLFFKKTSKRLTEIQAHMEENKNKLTPSKMIVEKKDEIGALKESFNLMVDDLNESHKKEEKEKKIRKQLIASLSHDLRTPLSIINGHVHKLRELPLDKEVEESLFVITKKVTFLSELIDNLSSYTVLSEGRLPLTMEKKEVIPIIRTSLIDWYPLFEDMGFEIDIDLSHSFIWEIDEIWLLRILNNLFQNIKRHAYQGKYINVKTGRQDNIEYITIVDRGPGMEELSNNKGKGIGLSIVHMMVEQMNLSLDITSHYDGTQVTIYKHT</sequence>
<dbReference type="Pfam" id="PF00512">
    <property type="entry name" value="HisKA"/>
    <property type="match status" value="1"/>
</dbReference>
<name>A0A6N7QYE2_9BACI</name>
<feature type="transmembrane region" description="Helical" evidence="14">
    <location>
        <begin position="7"/>
        <end position="32"/>
    </location>
</feature>
<comment type="catalytic activity">
    <reaction evidence="1">
        <text>ATP + protein L-histidine = ADP + protein N-phospho-L-histidine.</text>
        <dbReference type="EC" id="2.7.13.3"/>
    </reaction>
</comment>
<dbReference type="PANTHER" id="PTHR45528:SF9">
    <property type="entry name" value="SENSOR HISTIDINE KINASE YBDK"/>
    <property type="match status" value="1"/>
</dbReference>
<evidence type="ECO:0000256" key="7">
    <source>
        <dbReference type="ARBA" id="ARBA00022692"/>
    </source>
</evidence>
<evidence type="ECO:0000256" key="13">
    <source>
        <dbReference type="ARBA" id="ARBA00023136"/>
    </source>
</evidence>
<evidence type="ECO:0000256" key="6">
    <source>
        <dbReference type="ARBA" id="ARBA00022679"/>
    </source>
</evidence>
<dbReference type="GO" id="GO:0005886">
    <property type="term" value="C:plasma membrane"/>
    <property type="evidence" value="ECO:0007669"/>
    <property type="project" value="UniProtKB-SubCell"/>
</dbReference>
<dbReference type="SUPFAM" id="SSF47384">
    <property type="entry name" value="Homodimeric domain of signal transducing histidine kinase"/>
    <property type="match status" value="1"/>
</dbReference>
<dbReference type="PROSITE" id="PS50885">
    <property type="entry name" value="HAMP"/>
    <property type="match status" value="1"/>
</dbReference>
<proteinExistence type="predicted"/>
<dbReference type="RefSeq" id="WP_153834669.1">
    <property type="nucleotide sequence ID" value="NZ_JBHUMW010000018.1"/>
</dbReference>